<sequence length="366" mass="40681">MSKPNLLFVSRKWPPAVGGMETYSYELYSGLLEKYDITVLALPGKQNGRPPSLISLGLFVLKITAYCLFRGRKFSKAVFTDTLIFPAALAHALVNPRAKRISVFYGLDLVYANRPGFLPFIYGFVIGFISLIQNVFSKIVAISKSTQMIAVEKGFKNTTIVVPTLPSQGFTSQVPKEFITPEKYKDCKYPIFYFGRLIPRKGSLWFAKEVLPSIKQDVLFFVSGNIMDPEYAKELFAQPRTVYLGAVPSDQIVNYIRTSSLVVMPNIEIPGGKDKEGFGLVAIEASSVGCRLLASDLEGLSDAVHDGVTGYQAPPNQSQAWALKIEEILKQSESDKKKWIESSAKATREIYSPKELVRKFSELLGS</sequence>
<dbReference type="AlphaFoldDB" id="A0A5F1ZUF0"/>
<protein>
    <submittedName>
        <fullName evidence="2">Glycosyltransferase</fullName>
    </submittedName>
</protein>
<dbReference type="Proteomes" id="UP000297273">
    <property type="component" value="Unassembled WGS sequence"/>
</dbReference>
<name>A0A5F1ZUF0_9LEPT</name>
<dbReference type="Proteomes" id="UP000297946">
    <property type="component" value="Unassembled WGS sequence"/>
</dbReference>
<dbReference type="PANTHER" id="PTHR12526">
    <property type="entry name" value="GLYCOSYLTRANSFERASE"/>
    <property type="match status" value="1"/>
</dbReference>
<gene>
    <name evidence="2" type="ORF">EHO57_15290</name>
    <name evidence="3" type="ORF">EHQ53_11210</name>
</gene>
<evidence type="ECO:0000256" key="1">
    <source>
        <dbReference type="SAM" id="Phobius"/>
    </source>
</evidence>
<accession>A0A5F1ZUF0</accession>
<dbReference type="SUPFAM" id="SSF53756">
    <property type="entry name" value="UDP-Glycosyltransferase/glycogen phosphorylase"/>
    <property type="match status" value="1"/>
</dbReference>
<evidence type="ECO:0000313" key="3">
    <source>
        <dbReference type="EMBL" id="TGL40553.1"/>
    </source>
</evidence>
<proteinExistence type="predicted"/>
<dbReference type="EMBL" id="RQGC01000007">
    <property type="protein sequence ID" value="TGL40553.1"/>
    <property type="molecule type" value="Genomic_DNA"/>
</dbReference>
<keyword evidence="4" id="KW-1185">Reference proteome</keyword>
<dbReference type="RefSeq" id="WP_135645870.1">
    <property type="nucleotide sequence ID" value="NZ_RQER01000010.1"/>
</dbReference>
<dbReference type="OrthoDB" id="73743at2"/>
<feature type="transmembrane region" description="Helical" evidence="1">
    <location>
        <begin position="116"/>
        <end position="136"/>
    </location>
</feature>
<reference evidence="4 5" key="2">
    <citation type="journal article" date="2019" name="PLoS Negl. Trop. Dis.">
        <title>Revisiting the worldwide diversity of Leptospira species in the environment.</title>
        <authorList>
            <person name="Vincent A.T."/>
            <person name="Schiettekatte O."/>
            <person name="Bourhy P."/>
            <person name="Veyrier F.J."/>
            <person name="Picardeau M."/>
        </authorList>
    </citation>
    <scope>NUCLEOTIDE SEQUENCE [LARGE SCALE GENOMIC DNA]</scope>
    <source>
        <strain evidence="4">201702690</strain>
        <strain evidence="2 5">SSW18</strain>
    </source>
</reference>
<dbReference type="Pfam" id="PF13692">
    <property type="entry name" value="Glyco_trans_1_4"/>
    <property type="match status" value="1"/>
</dbReference>
<organism evidence="2 5">
    <name type="scientific">Leptospira langatensis</name>
    <dbReference type="NCBI Taxonomy" id="2484983"/>
    <lineage>
        <taxon>Bacteria</taxon>
        <taxon>Pseudomonadati</taxon>
        <taxon>Spirochaetota</taxon>
        <taxon>Spirochaetia</taxon>
        <taxon>Leptospirales</taxon>
        <taxon>Leptospiraceae</taxon>
        <taxon>Leptospira</taxon>
    </lineage>
</organism>
<evidence type="ECO:0000313" key="2">
    <source>
        <dbReference type="EMBL" id="TGJ98880.1"/>
    </source>
</evidence>
<evidence type="ECO:0000313" key="5">
    <source>
        <dbReference type="Proteomes" id="UP000297946"/>
    </source>
</evidence>
<comment type="caution">
    <text evidence="2">The sequence shown here is derived from an EMBL/GenBank/DDBJ whole genome shotgun (WGS) entry which is preliminary data.</text>
</comment>
<dbReference type="Gene3D" id="3.40.50.2000">
    <property type="entry name" value="Glycogen Phosphorylase B"/>
    <property type="match status" value="2"/>
</dbReference>
<dbReference type="GO" id="GO:0016757">
    <property type="term" value="F:glycosyltransferase activity"/>
    <property type="evidence" value="ECO:0007669"/>
    <property type="project" value="InterPro"/>
</dbReference>
<keyword evidence="1" id="KW-0812">Transmembrane</keyword>
<dbReference type="CDD" id="cd03801">
    <property type="entry name" value="GT4_PimA-like"/>
    <property type="match status" value="1"/>
</dbReference>
<evidence type="ECO:0000313" key="4">
    <source>
        <dbReference type="Proteomes" id="UP000297273"/>
    </source>
</evidence>
<dbReference type="EMBL" id="RQER01000010">
    <property type="protein sequence ID" value="TGJ98880.1"/>
    <property type="molecule type" value="Genomic_DNA"/>
</dbReference>
<keyword evidence="1" id="KW-1133">Transmembrane helix</keyword>
<feature type="transmembrane region" description="Helical" evidence="1">
    <location>
        <begin position="52"/>
        <end position="69"/>
    </location>
</feature>
<keyword evidence="1" id="KW-0472">Membrane</keyword>
<keyword evidence="2" id="KW-0808">Transferase</keyword>
<reference evidence="3" key="1">
    <citation type="submission" date="2018-10" db="EMBL/GenBank/DDBJ databases">
        <authorList>
            <person name="Vincent A.T."/>
            <person name="Schiettekatte O."/>
            <person name="Bourhy P."/>
            <person name="Veyrier F.J."/>
            <person name="Picardeau M."/>
        </authorList>
    </citation>
    <scope>NUCLEOTIDE SEQUENCE</scope>
    <source>
        <strain evidence="3">201702690</strain>
    </source>
</reference>